<evidence type="ECO:0000313" key="3">
    <source>
        <dbReference type="EMBL" id="MBB4907485.1"/>
    </source>
</evidence>
<feature type="compositionally biased region" description="Polar residues" evidence="1">
    <location>
        <begin position="247"/>
        <end position="269"/>
    </location>
</feature>
<feature type="region of interest" description="Disordered" evidence="1">
    <location>
        <begin position="104"/>
        <end position="152"/>
    </location>
</feature>
<keyword evidence="4" id="KW-1185">Reference proteome</keyword>
<keyword evidence="2" id="KW-0472">Membrane</keyword>
<name>A0A7W7VEZ4_9PSEU</name>
<protein>
    <submittedName>
        <fullName evidence="3">Uncharacterized protein</fullName>
    </submittedName>
</protein>
<reference evidence="3 4" key="1">
    <citation type="submission" date="2020-08" db="EMBL/GenBank/DDBJ databases">
        <title>Genomic Encyclopedia of Type Strains, Phase III (KMG-III): the genomes of soil and plant-associated and newly described type strains.</title>
        <authorList>
            <person name="Whitman W."/>
        </authorList>
    </citation>
    <scope>NUCLEOTIDE SEQUENCE [LARGE SCALE GENOMIC DNA]</scope>
    <source>
        <strain evidence="3 4">CECT 8960</strain>
    </source>
</reference>
<feature type="region of interest" description="Disordered" evidence="1">
    <location>
        <begin position="193"/>
        <end position="291"/>
    </location>
</feature>
<sequence>MSIQRSPRMDRDAAEHLVAGEGVGPVAALLRAAAAPVYRYELAGEEAAVAAFRMAATGTAVPGRKPVFRKAVVKALTVKAAVVLVIAGSTGIVLAANDGALPMPWSNNPGGPPVPTGTTGTTATSATPPARSSSGAHPSEGRQPPADPDPAIVGLCEAYVHDVTDLDNPAFGALVEAAGGKDEVPGYCELVETATPSPSAEPGEPTGPGSKPATPPGKPSTGNGSPSLPELPGTIELPAEAGRPAKPSTTRKNPTSAPTVEDAVTTTPGSPALGAATAVPPSGAEPPSTGG</sequence>
<gene>
    <name evidence="3" type="ORF">FHR82_003727</name>
</gene>
<dbReference type="AlphaFoldDB" id="A0A7W7VEZ4"/>
<evidence type="ECO:0000256" key="1">
    <source>
        <dbReference type="SAM" id="MobiDB-lite"/>
    </source>
</evidence>
<comment type="caution">
    <text evidence="3">The sequence shown here is derived from an EMBL/GenBank/DDBJ whole genome shotgun (WGS) entry which is preliminary data.</text>
</comment>
<feature type="transmembrane region" description="Helical" evidence="2">
    <location>
        <begin position="76"/>
        <end position="96"/>
    </location>
</feature>
<evidence type="ECO:0000256" key="2">
    <source>
        <dbReference type="SAM" id="Phobius"/>
    </source>
</evidence>
<evidence type="ECO:0000313" key="4">
    <source>
        <dbReference type="Proteomes" id="UP000520767"/>
    </source>
</evidence>
<dbReference type="RefSeq" id="WP_184811676.1">
    <property type="nucleotide sequence ID" value="NZ_JACHJQ010000004.1"/>
</dbReference>
<accession>A0A7W7VEZ4</accession>
<keyword evidence="2" id="KW-0812">Transmembrane</keyword>
<organism evidence="3 4">
    <name type="scientific">Actinophytocola algeriensis</name>
    <dbReference type="NCBI Taxonomy" id="1768010"/>
    <lineage>
        <taxon>Bacteria</taxon>
        <taxon>Bacillati</taxon>
        <taxon>Actinomycetota</taxon>
        <taxon>Actinomycetes</taxon>
        <taxon>Pseudonocardiales</taxon>
        <taxon>Pseudonocardiaceae</taxon>
    </lineage>
</organism>
<feature type="compositionally biased region" description="Low complexity" evidence="1">
    <location>
        <begin position="116"/>
        <end position="136"/>
    </location>
</feature>
<proteinExistence type="predicted"/>
<keyword evidence="2" id="KW-1133">Transmembrane helix</keyword>
<dbReference type="EMBL" id="JACHJQ010000004">
    <property type="protein sequence ID" value="MBB4907485.1"/>
    <property type="molecule type" value="Genomic_DNA"/>
</dbReference>
<dbReference type="Proteomes" id="UP000520767">
    <property type="component" value="Unassembled WGS sequence"/>
</dbReference>